<evidence type="ECO:0000256" key="1">
    <source>
        <dbReference type="SAM" id="MobiDB-lite"/>
    </source>
</evidence>
<reference evidence="2 3" key="1">
    <citation type="submission" date="2024-01" db="EMBL/GenBank/DDBJ databases">
        <title>Complete genome of Cladobotryum mycophilum ATHUM6906.</title>
        <authorList>
            <person name="Christinaki A.C."/>
            <person name="Myridakis A.I."/>
            <person name="Kouvelis V.N."/>
        </authorList>
    </citation>
    <scope>NUCLEOTIDE SEQUENCE [LARGE SCALE GENOMIC DNA]</scope>
    <source>
        <strain evidence="2 3">ATHUM6906</strain>
    </source>
</reference>
<name>A0ABR0SGZ3_9HYPO</name>
<evidence type="ECO:0000313" key="3">
    <source>
        <dbReference type="Proteomes" id="UP001338125"/>
    </source>
</evidence>
<dbReference type="EMBL" id="JAVFKD010000014">
    <property type="protein sequence ID" value="KAK5991405.1"/>
    <property type="molecule type" value="Genomic_DNA"/>
</dbReference>
<keyword evidence="3" id="KW-1185">Reference proteome</keyword>
<feature type="compositionally biased region" description="Acidic residues" evidence="1">
    <location>
        <begin position="42"/>
        <end position="57"/>
    </location>
</feature>
<protein>
    <submittedName>
        <fullName evidence="2">Uncharacterized protein</fullName>
    </submittedName>
</protein>
<sequence>MAIINTISSEWTSVVKAPRIRPVQCSDDEPDVDKLSLQDAKSDDDESDSDADSECPDDWQTRQYNVVLNFRAKNYLIRDDDLRWCGRMEIRTKNVARLLKQGLHWTLANIQRRKGHYILDPLVNKGIPRLRPWKYGRSWSLVELDDEGKKKKKDPLWVAEFIIMADEISLLSEFNLDTLCTKNIQSAYAFNRRQNLVYLFDRGRPSDNFNAIYDNMPLEGWWPWPKKESGEPSIIDVSLAGTPGMFTISKDEIVGDVCIVM</sequence>
<comment type="caution">
    <text evidence="2">The sequence shown here is derived from an EMBL/GenBank/DDBJ whole genome shotgun (WGS) entry which is preliminary data.</text>
</comment>
<evidence type="ECO:0000313" key="2">
    <source>
        <dbReference type="EMBL" id="KAK5991405.1"/>
    </source>
</evidence>
<organism evidence="2 3">
    <name type="scientific">Cladobotryum mycophilum</name>
    <dbReference type="NCBI Taxonomy" id="491253"/>
    <lineage>
        <taxon>Eukaryota</taxon>
        <taxon>Fungi</taxon>
        <taxon>Dikarya</taxon>
        <taxon>Ascomycota</taxon>
        <taxon>Pezizomycotina</taxon>
        <taxon>Sordariomycetes</taxon>
        <taxon>Hypocreomycetidae</taxon>
        <taxon>Hypocreales</taxon>
        <taxon>Hypocreaceae</taxon>
        <taxon>Cladobotryum</taxon>
    </lineage>
</organism>
<feature type="region of interest" description="Disordered" evidence="1">
    <location>
        <begin position="22"/>
        <end position="57"/>
    </location>
</feature>
<proteinExistence type="predicted"/>
<accession>A0ABR0SGZ3</accession>
<dbReference type="Proteomes" id="UP001338125">
    <property type="component" value="Unassembled WGS sequence"/>
</dbReference>
<gene>
    <name evidence="2" type="ORF">PT974_09686</name>
</gene>